<reference evidence="5" key="1">
    <citation type="journal article" date="2015" name="Genome Announc.">
        <title>Genome sequence of the AIDS-associated pathogen Penicillium marneffei (ATCC18224) and its near taxonomic relative Talaromyces stipitatus (ATCC10500).</title>
        <authorList>
            <person name="Nierman W.C."/>
            <person name="Fedorova-Abrams N.D."/>
            <person name="Andrianopoulos A."/>
        </authorList>
    </citation>
    <scope>NUCLEOTIDE SEQUENCE [LARGE SCALE GENOMIC DNA]</scope>
    <source>
        <strain evidence="5">ATCC 10500 / CBS 375.48 / QM 6759 / NRRL 1006</strain>
    </source>
</reference>
<feature type="compositionally biased region" description="Basic and acidic residues" evidence="2">
    <location>
        <begin position="504"/>
        <end position="540"/>
    </location>
</feature>
<evidence type="ECO:0000259" key="3">
    <source>
        <dbReference type="PROSITE" id="PS51253"/>
    </source>
</evidence>
<protein>
    <submittedName>
        <fullName evidence="4">Pogo transposable element, putative</fullName>
    </submittedName>
</protein>
<evidence type="ECO:0000256" key="2">
    <source>
        <dbReference type="SAM" id="MobiDB-lite"/>
    </source>
</evidence>
<dbReference type="Pfam" id="PF03221">
    <property type="entry name" value="HTH_Tnp_Tc5"/>
    <property type="match status" value="1"/>
</dbReference>
<evidence type="ECO:0000313" key="4">
    <source>
        <dbReference type="EMBL" id="EED11434.1"/>
    </source>
</evidence>
<dbReference type="InterPro" id="IPR050863">
    <property type="entry name" value="CenT-Element_Derived"/>
</dbReference>
<dbReference type="OrthoDB" id="4503213at2759"/>
<dbReference type="HOGENOM" id="CLU_013929_6_2_1"/>
<dbReference type="InterPro" id="IPR006600">
    <property type="entry name" value="HTH_CenpB_DNA-bd_dom"/>
</dbReference>
<keyword evidence="5" id="KW-1185">Reference proteome</keyword>
<evidence type="ECO:0000313" key="5">
    <source>
        <dbReference type="Proteomes" id="UP000001745"/>
    </source>
</evidence>
<dbReference type="PROSITE" id="PS51253">
    <property type="entry name" value="HTH_CENPB"/>
    <property type="match status" value="1"/>
</dbReference>
<gene>
    <name evidence="4" type="ORF">TSTA_080450</name>
</gene>
<dbReference type="eggNOG" id="KOG3105">
    <property type="taxonomic scope" value="Eukaryota"/>
</dbReference>
<dbReference type="PhylomeDB" id="B8MVL0"/>
<proteinExistence type="predicted"/>
<dbReference type="GO" id="GO:0005634">
    <property type="term" value="C:nucleus"/>
    <property type="evidence" value="ECO:0007669"/>
    <property type="project" value="TreeGrafter"/>
</dbReference>
<dbReference type="GeneID" id="8108968"/>
<sequence length="604" mass="68214">MASMELALAALRSADPGEKPNISLVARTYGVSQSGLYKRFHGITGSKEEHYNTQRILTTSQSKALIKWINQLTERGLPPTNSMLANFAREISGKEPGKNWATRWLKAHSDKVISRFSTGLDVDRKRADSALKYALYFALIGRKIEQYNLGPEQIYNMDEKGFMLGVTTKRKRIFTRRKYEQGGYKQHLQDGNREWITTIGCICANGTALAPSLIYMAKSGHIQDSWLQDFDSQVQRCFFAASESGWTNNDIGYRWLVDVFDKETKSQASRGWRLLILDGHGSHVTMKFIEYCDSNRILLAIFPAHATHTLQPLDVALFSPLSNAYTKQLDDFINDSQGFTRLTKRDFFRLFWASWNEVFTSKNINSAFATTGLYPFNPDIVIKNLTRKSPAGHPQVNPELQLSLKMIGDGLRRLETVSQLSTKLILLENENQGLKRALINAKKPKGKKQPLLLGLPSEQDGGALFMSPSKVQQARDIISQKNEQAAQEQARKDDRKLQQQLTKQAKEAKKAEKAQIQQEKREQREREAAEKQQLKDEQELAKLAGLQLQTDVISTPKASKSSKKQASKQAPPKAPLEADSKDDGVVVTTNRRGRAIRPPARFRD</sequence>
<dbReference type="PANTHER" id="PTHR19303:SF74">
    <property type="entry name" value="POGO TRANSPOSABLE ELEMENT WITH KRAB DOMAIN"/>
    <property type="match status" value="1"/>
</dbReference>
<dbReference type="SMART" id="SM00674">
    <property type="entry name" value="CENPB"/>
    <property type="match status" value="1"/>
</dbReference>
<dbReference type="GO" id="GO:0003677">
    <property type="term" value="F:DNA binding"/>
    <property type="evidence" value="ECO:0007669"/>
    <property type="project" value="UniProtKB-KW"/>
</dbReference>
<organism evidence="4 5">
    <name type="scientific">Talaromyces stipitatus (strain ATCC 10500 / CBS 375.48 / QM 6759 / NRRL 1006)</name>
    <name type="common">Penicillium stipitatum</name>
    <dbReference type="NCBI Taxonomy" id="441959"/>
    <lineage>
        <taxon>Eukaryota</taxon>
        <taxon>Fungi</taxon>
        <taxon>Dikarya</taxon>
        <taxon>Ascomycota</taxon>
        <taxon>Pezizomycotina</taxon>
        <taxon>Eurotiomycetes</taxon>
        <taxon>Eurotiomycetidae</taxon>
        <taxon>Eurotiales</taxon>
        <taxon>Trichocomaceae</taxon>
        <taxon>Talaromyces</taxon>
        <taxon>Talaromyces sect. Talaromyces</taxon>
    </lineage>
</organism>
<dbReference type="Proteomes" id="UP000001745">
    <property type="component" value="Unassembled WGS sequence"/>
</dbReference>
<dbReference type="RefSeq" id="XP_002488844.1">
    <property type="nucleotide sequence ID" value="XM_002488799.1"/>
</dbReference>
<dbReference type="STRING" id="441959.B8MVL0"/>
<dbReference type="InParanoid" id="B8MVL0"/>
<name>B8MVL0_TALSN</name>
<accession>B8MVL0</accession>
<dbReference type="PANTHER" id="PTHR19303">
    <property type="entry name" value="TRANSPOSON"/>
    <property type="match status" value="1"/>
</dbReference>
<dbReference type="AlphaFoldDB" id="B8MVL0"/>
<dbReference type="VEuPathDB" id="FungiDB:TSTA_080450"/>
<feature type="region of interest" description="Disordered" evidence="2">
    <location>
        <begin position="468"/>
        <end position="604"/>
    </location>
</feature>
<dbReference type="EMBL" id="EQ962664">
    <property type="protein sequence ID" value="EED11434.1"/>
    <property type="molecule type" value="Genomic_DNA"/>
</dbReference>
<dbReference type="OMA" id="PTENRIC"/>
<dbReference type="Pfam" id="PF03184">
    <property type="entry name" value="DDE_1"/>
    <property type="match status" value="1"/>
</dbReference>
<keyword evidence="1" id="KW-0238">DNA-binding</keyword>
<feature type="domain" description="HTH CENPB-type" evidence="3">
    <location>
        <begin position="49"/>
        <end position="114"/>
    </location>
</feature>
<evidence type="ECO:0000256" key="1">
    <source>
        <dbReference type="ARBA" id="ARBA00023125"/>
    </source>
</evidence>
<dbReference type="InterPro" id="IPR004875">
    <property type="entry name" value="DDE_SF_endonuclease_dom"/>
</dbReference>